<evidence type="ECO:0000256" key="3">
    <source>
        <dbReference type="ARBA" id="ARBA00022692"/>
    </source>
</evidence>
<dbReference type="AlphaFoldDB" id="A0A6J5DSB6"/>
<evidence type="ECO:0000256" key="5">
    <source>
        <dbReference type="ARBA" id="ARBA00023136"/>
    </source>
</evidence>
<keyword evidence="9" id="KW-1185">Reference proteome</keyword>
<proteinExistence type="predicted"/>
<feature type="transmembrane region" description="Helical" evidence="6">
    <location>
        <begin position="95"/>
        <end position="121"/>
    </location>
</feature>
<feature type="transmembrane region" description="Helical" evidence="6">
    <location>
        <begin position="133"/>
        <end position="154"/>
    </location>
</feature>
<feature type="transmembrane region" description="Helical" evidence="6">
    <location>
        <begin position="160"/>
        <end position="181"/>
    </location>
</feature>
<dbReference type="EMBL" id="CADIKF010000016">
    <property type="protein sequence ID" value="CAB3756394.1"/>
    <property type="molecule type" value="Genomic_DNA"/>
</dbReference>
<feature type="domain" description="Major facilitator superfamily (MFS) profile" evidence="7">
    <location>
        <begin position="4"/>
        <end position="379"/>
    </location>
</feature>
<dbReference type="Pfam" id="PF07690">
    <property type="entry name" value="MFS_1"/>
    <property type="match status" value="1"/>
</dbReference>
<dbReference type="InterPro" id="IPR050189">
    <property type="entry name" value="MFS_Efflux_Transporters"/>
</dbReference>
<evidence type="ECO:0000313" key="9">
    <source>
        <dbReference type="Proteomes" id="UP000494329"/>
    </source>
</evidence>
<feature type="transmembrane region" description="Helical" evidence="6">
    <location>
        <begin position="70"/>
        <end position="89"/>
    </location>
</feature>
<dbReference type="InterPro" id="IPR036259">
    <property type="entry name" value="MFS_trans_sf"/>
</dbReference>
<dbReference type="CDD" id="cd17324">
    <property type="entry name" value="MFS_NepI_like"/>
    <property type="match status" value="1"/>
</dbReference>
<name>A0A6J5DSB6_9BURK</name>
<evidence type="ECO:0000256" key="2">
    <source>
        <dbReference type="ARBA" id="ARBA00022475"/>
    </source>
</evidence>
<dbReference type="GO" id="GO:0022857">
    <property type="term" value="F:transmembrane transporter activity"/>
    <property type="evidence" value="ECO:0007669"/>
    <property type="project" value="InterPro"/>
</dbReference>
<dbReference type="PROSITE" id="PS50850">
    <property type="entry name" value="MFS"/>
    <property type="match status" value="1"/>
</dbReference>
<comment type="subcellular location">
    <subcellularLocation>
        <location evidence="1">Cell membrane</location>
        <topology evidence="1">Multi-pass membrane protein</topology>
    </subcellularLocation>
</comment>
<evidence type="ECO:0000256" key="6">
    <source>
        <dbReference type="SAM" id="Phobius"/>
    </source>
</evidence>
<dbReference type="InterPro" id="IPR020846">
    <property type="entry name" value="MFS_dom"/>
</dbReference>
<dbReference type="Gene3D" id="1.20.1250.20">
    <property type="entry name" value="MFS general substrate transporter like domains"/>
    <property type="match status" value="2"/>
</dbReference>
<sequence>MPVAIFALAIGAFAICTSEFVIMGLLLDVARDLHISIPNAGFLVTGYAMGVVIGAPLLTPFLARLPRKPVLIGLMVLFAIGNIACALAPNYELLLLARLVTALAQATFFGLGAVVAASLVAPDRQASAISTMFLGATVANILGAPAGTAIGQWFGWRTTFIAVTAIGILAALAILALVPHLKRPEDHHFGRELRTLTQPGTLRALLITVLGFGGTFTAFTYIAPMLTEVTGMSAKVVAPLLLLFGLGMTVGNPVGGRLADRNLMGALRLTLGALIGVLALIGLLMHSPIAMVVLIFLFGAAMFATIAPLQMNVMTYAKDAPVLASAFNIAAFNLGNAGGAWLGGVAIDHGVGLSSLPWVAAIVSVAGLLLSFTVRREALTPTAVSLKS</sequence>
<feature type="transmembrane region" description="Helical" evidence="6">
    <location>
        <begin position="355"/>
        <end position="374"/>
    </location>
</feature>
<protein>
    <submittedName>
        <fullName evidence="8">Inner membrane transport protein YdhP</fullName>
    </submittedName>
</protein>
<dbReference type="GO" id="GO:0005886">
    <property type="term" value="C:plasma membrane"/>
    <property type="evidence" value="ECO:0007669"/>
    <property type="project" value="UniProtKB-SubCell"/>
</dbReference>
<dbReference type="Proteomes" id="UP000494329">
    <property type="component" value="Unassembled WGS sequence"/>
</dbReference>
<keyword evidence="3 6" id="KW-0812">Transmembrane</keyword>
<dbReference type="InterPro" id="IPR011701">
    <property type="entry name" value="MFS"/>
</dbReference>
<keyword evidence="2" id="KW-1003">Cell membrane</keyword>
<feature type="transmembrane region" description="Helical" evidence="6">
    <location>
        <begin position="42"/>
        <end position="63"/>
    </location>
</feature>
<evidence type="ECO:0000259" key="7">
    <source>
        <dbReference type="PROSITE" id="PS50850"/>
    </source>
</evidence>
<evidence type="ECO:0000256" key="1">
    <source>
        <dbReference type="ARBA" id="ARBA00004651"/>
    </source>
</evidence>
<accession>A0A6J5DSB6</accession>
<reference evidence="8 9" key="1">
    <citation type="submission" date="2020-04" db="EMBL/GenBank/DDBJ databases">
        <authorList>
            <person name="De Canck E."/>
        </authorList>
    </citation>
    <scope>NUCLEOTIDE SEQUENCE [LARGE SCALE GENOMIC DNA]</scope>
    <source>
        <strain evidence="8 9">LMG 29739</strain>
    </source>
</reference>
<dbReference type="PANTHER" id="PTHR43124:SF8">
    <property type="entry name" value="INNER MEMBRANE TRANSPORT PROTEIN YDHP"/>
    <property type="match status" value="1"/>
</dbReference>
<evidence type="ECO:0000313" key="8">
    <source>
        <dbReference type="EMBL" id="CAB3756394.1"/>
    </source>
</evidence>
<organism evidence="8 9">
    <name type="scientific">Paraburkholderia solisilvae</name>
    <dbReference type="NCBI Taxonomy" id="624376"/>
    <lineage>
        <taxon>Bacteria</taxon>
        <taxon>Pseudomonadati</taxon>
        <taxon>Pseudomonadota</taxon>
        <taxon>Betaproteobacteria</taxon>
        <taxon>Burkholderiales</taxon>
        <taxon>Burkholderiaceae</taxon>
        <taxon>Paraburkholderia</taxon>
    </lineage>
</organism>
<evidence type="ECO:0000256" key="4">
    <source>
        <dbReference type="ARBA" id="ARBA00022989"/>
    </source>
</evidence>
<gene>
    <name evidence="8" type="primary">ydhP_2</name>
    <name evidence="8" type="ORF">LMG29739_02437</name>
</gene>
<feature type="transmembrane region" description="Helical" evidence="6">
    <location>
        <begin position="236"/>
        <end position="254"/>
    </location>
</feature>
<feature type="transmembrane region" description="Helical" evidence="6">
    <location>
        <begin position="321"/>
        <end position="343"/>
    </location>
</feature>
<keyword evidence="5 6" id="KW-0472">Membrane</keyword>
<feature type="transmembrane region" description="Helical" evidence="6">
    <location>
        <begin position="202"/>
        <end position="224"/>
    </location>
</feature>
<feature type="transmembrane region" description="Helical" evidence="6">
    <location>
        <begin position="266"/>
        <end position="283"/>
    </location>
</feature>
<dbReference type="SUPFAM" id="SSF103473">
    <property type="entry name" value="MFS general substrate transporter"/>
    <property type="match status" value="1"/>
</dbReference>
<feature type="transmembrane region" description="Helical" evidence="6">
    <location>
        <begin position="289"/>
        <end position="309"/>
    </location>
</feature>
<keyword evidence="4 6" id="KW-1133">Transmembrane helix</keyword>
<dbReference type="PANTHER" id="PTHR43124">
    <property type="entry name" value="PURINE EFFLUX PUMP PBUE"/>
    <property type="match status" value="1"/>
</dbReference>